<dbReference type="SUPFAM" id="SSF49373">
    <property type="entry name" value="Invasin/intimin cell-adhesion fragments"/>
    <property type="match status" value="1"/>
</dbReference>
<dbReference type="PROSITE" id="PS51257">
    <property type="entry name" value="PROKAR_LIPOPROTEIN"/>
    <property type="match status" value="1"/>
</dbReference>
<dbReference type="InterPro" id="IPR008964">
    <property type="entry name" value="Invasin/intimin_cell_adhesion"/>
</dbReference>
<feature type="domain" description="BIG2" evidence="1">
    <location>
        <begin position="35"/>
        <end position="108"/>
    </location>
</feature>
<proteinExistence type="predicted"/>
<name>A0A5J4SGF6_9ZZZZ</name>
<evidence type="ECO:0000259" key="1">
    <source>
        <dbReference type="SMART" id="SM00635"/>
    </source>
</evidence>
<comment type="caution">
    <text evidence="2">The sequence shown here is derived from an EMBL/GenBank/DDBJ whole genome shotgun (WGS) entry which is preliminary data.</text>
</comment>
<protein>
    <recommendedName>
        <fullName evidence="1">BIG2 domain-containing protein</fullName>
    </recommendedName>
</protein>
<accession>A0A5J4SGF6</accession>
<evidence type="ECO:0000313" key="2">
    <source>
        <dbReference type="EMBL" id="KAA6344333.1"/>
    </source>
</evidence>
<dbReference type="InterPro" id="IPR003343">
    <property type="entry name" value="Big_2"/>
</dbReference>
<gene>
    <name evidence="2" type="ORF">EZS27_008029</name>
</gene>
<reference evidence="2" key="1">
    <citation type="submission" date="2019-03" db="EMBL/GenBank/DDBJ databases">
        <title>Single cell metagenomics reveals metabolic interactions within the superorganism composed of flagellate Streblomastix strix and complex community of Bacteroidetes bacteria on its surface.</title>
        <authorList>
            <person name="Treitli S.C."/>
            <person name="Kolisko M."/>
            <person name="Husnik F."/>
            <person name="Keeling P."/>
            <person name="Hampl V."/>
        </authorList>
    </citation>
    <scope>NUCLEOTIDE SEQUENCE</scope>
    <source>
        <strain evidence="2">STM</strain>
    </source>
</reference>
<dbReference type="SMART" id="SM00635">
    <property type="entry name" value="BID_2"/>
    <property type="match status" value="1"/>
</dbReference>
<dbReference type="Pfam" id="PF02368">
    <property type="entry name" value="Big_2"/>
    <property type="match status" value="1"/>
</dbReference>
<dbReference type="EMBL" id="SNRY01000223">
    <property type="protein sequence ID" value="KAA6344333.1"/>
    <property type="molecule type" value="Genomic_DNA"/>
</dbReference>
<dbReference type="Gene3D" id="2.60.40.1080">
    <property type="match status" value="1"/>
</dbReference>
<sequence length="328" mass="35246">MKTKTIFLSAMSMLLALFIFSCSSSDDENNNDDVAVTGITLDQETASVDVEATITLTATLEPAGANGSITWSSSDSEVAVVTNGVVTGITQGTTTIAAACGAFSATCEVTVTPKPLSTSQFPSLQGSDYYVISLSESAFEAIKSKVTIDFRPDEVNKNLFVWSGTFSGGTPVGPNFYEEPEGWVSLVVANTDWSGAGYAIGPEFGTIDMTKLAASPEDYYFHIALKSAQPEIAYTFIFAVDKITDDKAMEVKIVIGNAPGDNDILPSYNFERDNEWHEFEIPITKFIELQPGAFQNPFVDANIFAFLAGGGIGKTLDMDAVFFYKKAN</sequence>
<dbReference type="AlphaFoldDB" id="A0A5J4SGF6"/>
<organism evidence="2">
    <name type="scientific">termite gut metagenome</name>
    <dbReference type="NCBI Taxonomy" id="433724"/>
    <lineage>
        <taxon>unclassified sequences</taxon>
        <taxon>metagenomes</taxon>
        <taxon>organismal metagenomes</taxon>
    </lineage>
</organism>